<evidence type="ECO:0000313" key="3">
    <source>
        <dbReference type="Proteomes" id="UP000785679"/>
    </source>
</evidence>
<dbReference type="EMBL" id="RRYP01002915">
    <property type="protein sequence ID" value="TNV84306.1"/>
    <property type="molecule type" value="Genomic_DNA"/>
</dbReference>
<gene>
    <name evidence="2" type="ORF">FGO68_gene4938</name>
</gene>
<proteinExistence type="predicted"/>
<accession>A0A8J8T7H1</accession>
<dbReference type="AlphaFoldDB" id="A0A8J8T7H1"/>
<reference evidence="2" key="1">
    <citation type="submission" date="2019-06" db="EMBL/GenBank/DDBJ databases">
        <authorList>
            <person name="Zheng W."/>
        </authorList>
    </citation>
    <scope>NUCLEOTIDE SEQUENCE</scope>
    <source>
        <strain evidence="2">QDHG01</strain>
    </source>
</reference>
<protein>
    <submittedName>
        <fullName evidence="2">Uncharacterized protein</fullName>
    </submittedName>
</protein>
<keyword evidence="3" id="KW-1185">Reference proteome</keyword>
<keyword evidence="1" id="KW-0732">Signal</keyword>
<evidence type="ECO:0000313" key="2">
    <source>
        <dbReference type="EMBL" id="TNV84306.1"/>
    </source>
</evidence>
<feature type="chain" id="PRO_5035297800" evidence="1">
    <location>
        <begin position="25"/>
        <end position="442"/>
    </location>
</feature>
<name>A0A8J8T7H1_HALGN</name>
<sequence>MKRIPRILIIGTLAQVGLVASANSARIYVDQPAVYDAELSCYSCIVNNYIYCHQADDHTQIAKGSSAPAGYCCDTFENCPYVQDPTYSCSNTFSDTLYSLYMCPFFKEKCGDSDHLVLTKTGAAKSFSQTLLPGDVCFYNTRAECGVPSITPSGAGVSDLDIYTIQYDDEDLPSLNYDDNWIPIPDKLTPLNQKAKEYYYYAEYAYEANVYPIAYQDDETNLFYVFTDNMTAKYYTAYGSDSREYTLSKFLNPYYGYRYKLELVVIDAATNQTEMVVAFTNGTHSIYPEANATLKTYPRGHLLVTDQQGNNFLYESYDYYYYDDSTPAVQLLFNPSYEAPIKNNYTCIGDNKISAQQGSLSVISLSTSKQTICYYPSFKHKTINQLRVSNTLKINLKRDINLLPRYFSQMVIISMSSWLCALGQWFFPNRFAYCLGGGAFQL</sequence>
<feature type="signal peptide" evidence="1">
    <location>
        <begin position="1"/>
        <end position="24"/>
    </location>
</feature>
<dbReference type="Proteomes" id="UP000785679">
    <property type="component" value="Unassembled WGS sequence"/>
</dbReference>
<organism evidence="2 3">
    <name type="scientific">Halteria grandinella</name>
    <dbReference type="NCBI Taxonomy" id="5974"/>
    <lineage>
        <taxon>Eukaryota</taxon>
        <taxon>Sar</taxon>
        <taxon>Alveolata</taxon>
        <taxon>Ciliophora</taxon>
        <taxon>Intramacronucleata</taxon>
        <taxon>Spirotrichea</taxon>
        <taxon>Stichotrichia</taxon>
        <taxon>Sporadotrichida</taxon>
        <taxon>Halteriidae</taxon>
        <taxon>Halteria</taxon>
    </lineage>
</organism>
<evidence type="ECO:0000256" key="1">
    <source>
        <dbReference type="SAM" id="SignalP"/>
    </source>
</evidence>
<comment type="caution">
    <text evidence="2">The sequence shown here is derived from an EMBL/GenBank/DDBJ whole genome shotgun (WGS) entry which is preliminary data.</text>
</comment>